<dbReference type="Pfam" id="PF18306">
    <property type="entry name" value="LDcluster4"/>
    <property type="match status" value="1"/>
</dbReference>
<name>A0A9W6SKC4_9ACTN</name>
<reference evidence="1" key="1">
    <citation type="submission" date="2023-03" db="EMBL/GenBank/DDBJ databases">
        <title>Actinorhabdospora filicis NBRC 111898.</title>
        <authorList>
            <person name="Ichikawa N."/>
            <person name="Sato H."/>
            <person name="Tonouchi N."/>
        </authorList>
    </citation>
    <scope>NUCLEOTIDE SEQUENCE</scope>
    <source>
        <strain evidence="1">NBRC 111898</strain>
    </source>
</reference>
<dbReference type="SUPFAM" id="SSF102405">
    <property type="entry name" value="MCP/YpsA-like"/>
    <property type="match status" value="1"/>
</dbReference>
<accession>A0A9W6SKC4</accession>
<dbReference type="InterPro" id="IPR052341">
    <property type="entry name" value="LOG_family_nucleotidases"/>
</dbReference>
<dbReference type="Gene3D" id="3.40.50.450">
    <property type="match status" value="1"/>
</dbReference>
<dbReference type="EMBL" id="BSTX01000001">
    <property type="protein sequence ID" value="GLZ77578.1"/>
    <property type="molecule type" value="Genomic_DNA"/>
</dbReference>
<keyword evidence="2" id="KW-1185">Reference proteome</keyword>
<proteinExistence type="predicted"/>
<dbReference type="InterPro" id="IPR041164">
    <property type="entry name" value="LDcluster4"/>
</dbReference>
<evidence type="ECO:0000313" key="2">
    <source>
        <dbReference type="Proteomes" id="UP001165079"/>
    </source>
</evidence>
<sequence>MHTCHVMAVRFDHSDTDVETRAEFDARFAEGTLAGLTVQGLDFRTDPPDFAAVDVADAMFIGCRFTGADVAAGLVARRAHVIPTFGETPYPTQPGHLYTPRELSAGFAEHGFAGMYDTLVYNHYVERGAAMPETREALAQRLHDSGIDNALLDLMKGWAHLGGGPVIGIMGGHAELRGTSEYRKVARLGRKLARSGALVVTGGGPGAMEAANLGAFAADADEADLARAIDILAKHPDFGDHDPFTAAALDVRRDLGETAADTVNGRDWARQGGLSVPTWLYGHEPANLFAAQIAKYFSNAIREDTILRLARGGIVFAPGKAGTVQEVFQAATKIFYNSDGPTGPMVFLGTRYWRELPAPELLRTVLAGSREGDLSHLVHVTDDTDEAVTVLAGFADE</sequence>
<dbReference type="PANTHER" id="PTHR43393:SF3">
    <property type="entry name" value="LYSINE DECARBOXYLASE-LIKE PROTEIN"/>
    <property type="match status" value="1"/>
</dbReference>
<protein>
    <recommendedName>
        <fullName evidence="3">Rossmann-fold nucleotide-binding protein</fullName>
    </recommendedName>
</protein>
<organism evidence="1 2">
    <name type="scientific">Actinorhabdospora filicis</name>
    <dbReference type="NCBI Taxonomy" id="1785913"/>
    <lineage>
        <taxon>Bacteria</taxon>
        <taxon>Bacillati</taxon>
        <taxon>Actinomycetota</taxon>
        <taxon>Actinomycetes</taxon>
        <taxon>Micromonosporales</taxon>
        <taxon>Micromonosporaceae</taxon>
        <taxon>Actinorhabdospora</taxon>
    </lineage>
</organism>
<evidence type="ECO:0000313" key="1">
    <source>
        <dbReference type="EMBL" id="GLZ77578.1"/>
    </source>
</evidence>
<dbReference type="PANTHER" id="PTHR43393">
    <property type="entry name" value="CYTOKININ RIBOSIDE 5'-MONOPHOSPHATE PHOSPHORIBOHYDROLASE"/>
    <property type="match status" value="1"/>
</dbReference>
<dbReference type="GO" id="GO:0005829">
    <property type="term" value="C:cytosol"/>
    <property type="evidence" value="ECO:0007669"/>
    <property type="project" value="TreeGrafter"/>
</dbReference>
<dbReference type="Proteomes" id="UP001165079">
    <property type="component" value="Unassembled WGS sequence"/>
</dbReference>
<comment type="caution">
    <text evidence="1">The sequence shown here is derived from an EMBL/GenBank/DDBJ whole genome shotgun (WGS) entry which is preliminary data.</text>
</comment>
<evidence type="ECO:0008006" key="3">
    <source>
        <dbReference type="Google" id="ProtNLM"/>
    </source>
</evidence>
<dbReference type="AlphaFoldDB" id="A0A9W6SKC4"/>
<gene>
    <name evidence="1" type="ORF">Afil01_23850</name>
</gene>